<organism evidence="1 2">
    <name type="scientific">Shewanella septentrionalis</name>
    <dbReference type="NCBI Taxonomy" id="2952223"/>
    <lineage>
        <taxon>Bacteria</taxon>
        <taxon>Pseudomonadati</taxon>
        <taxon>Pseudomonadota</taxon>
        <taxon>Gammaproteobacteria</taxon>
        <taxon>Alteromonadales</taxon>
        <taxon>Shewanellaceae</taxon>
        <taxon>Shewanella</taxon>
    </lineage>
</organism>
<evidence type="ECO:0000313" key="2">
    <source>
        <dbReference type="Proteomes" id="UP001155604"/>
    </source>
</evidence>
<reference evidence="1" key="1">
    <citation type="journal article" date="2023" name="Int. J. Syst. Evol. Microbiol.">
        <title>&lt;i&gt;Shewanella septentrionalis&lt;/i&gt; sp. nov. and &lt;i&gt;Shewanella holmiensis&lt;/i&gt; sp. nov., isolated from Baltic Sea water and sediments.</title>
        <authorList>
            <person name="Martin-Rodriguez A.J."/>
            <person name="Thorell K."/>
            <person name="Joffre E."/>
            <person name="Jensie-Markopoulos S."/>
            <person name="Moore E.R.B."/>
            <person name="Sjoling A."/>
        </authorList>
    </citation>
    <scope>NUCLEOTIDE SEQUENCE</scope>
    <source>
        <strain evidence="1">SP1W3</strain>
    </source>
</reference>
<accession>A0A9X2WR76</accession>
<evidence type="ECO:0000313" key="1">
    <source>
        <dbReference type="EMBL" id="MCT7943950.1"/>
    </source>
</evidence>
<dbReference type="Proteomes" id="UP001155604">
    <property type="component" value="Unassembled WGS sequence"/>
</dbReference>
<gene>
    <name evidence="1" type="ORF">NE536_00975</name>
</gene>
<dbReference type="RefSeq" id="WP_261271503.1">
    <property type="nucleotide sequence ID" value="NZ_JAMTCC010000001.1"/>
</dbReference>
<comment type="caution">
    <text evidence="1">The sequence shown here is derived from an EMBL/GenBank/DDBJ whole genome shotgun (WGS) entry which is preliminary data.</text>
</comment>
<keyword evidence="2" id="KW-1185">Reference proteome</keyword>
<sequence>MGLSDLKKNAMPSSNIQPSLSLDEFIEAANLYAMGQSPNKTKGSHFAFETATTNAKTADQTFTNITTDTGLNHSNVLILHKQSLGTEVLSPANVEAKTHYRKATFSLSEAAISQLATLSQDSTLSKSKLLRFLIEQHYELPIALRQLREQQRQNS</sequence>
<dbReference type="EMBL" id="JAMTCC010000001">
    <property type="protein sequence ID" value="MCT7943950.1"/>
    <property type="molecule type" value="Genomic_DNA"/>
</dbReference>
<dbReference type="AlphaFoldDB" id="A0A9X2WR76"/>
<name>A0A9X2WR76_9GAMM</name>
<protein>
    <submittedName>
        <fullName evidence="1">CopG family transcriptional regulator</fullName>
    </submittedName>
</protein>
<proteinExistence type="predicted"/>